<dbReference type="InterPro" id="IPR036431">
    <property type="entry name" value="ARID_dom_sf"/>
</dbReference>
<feature type="compositionally biased region" description="Polar residues" evidence="3">
    <location>
        <begin position="27"/>
        <end position="42"/>
    </location>
</feature>
<dbReference type="PROSITE" id="PS50118">
    <property type="entry name" value="HMG_BOX_2"/>
    <property type="match status" value="1"/>
</dbReference>
<protein>
    <submittedName>
        <fullName evidence="6">Uncharacterized protein</fullName>
    </submittedName>
</protein>
<feature type="region of interest" description="Disordered" evidence="3">
    <location>
        <begin position="458"/>
        <end position="491"/>
    </location>
</feature>
<reference evidence="6" key="1">
    <citation type="submission" date="2024-02" db="EMBL/GenBank/DDBJ databases">
        <authorList>
            <consortium name="ELIXIR-Norway"/>
            <consortium name="Elixir Norway"/>
        </authorList>
    </citation>
    <scope>NUCLEOTIDE SEQUENCE</scope>
</reference>
<dbReference type="SMART" id="SM00501">
    <property type="entry name" value="BRIGHT"/>
    <property type="match status" value="1"/>
</dbReference>
<feature type="domain" description="HMG box" evidence="4">
    <location>
        <begin position="339"/>
        <end position="406"/>
    </location>
</feature>
<dbReference type="Gene3D" id="1.10.150.60">
    <property type="entry name" value="ARID DNA-binding domain"/>
    <property type="match status" value="1"/>
</dbReference>
<dbReference type="SUPFAM" id="SSF47095">
    <property type="entry name" value="HMG-box"/>
    <property type="match status" value="1"/>
</dbReference>
<organism evidence="6 7">
    <name type="scientific">Sphagnum jensenii</name>
    <dbReference type="NCBI Taxonomy" id="128206"/>
    <lineage>
        <taxon>Eukaryota</taxon>
        <taxon>Viridiplantae</taxon>
        <taxon>Streptophyta</taxon>
        <taxon>Embryophyta</taxon>
        <taxon>Bryophyta</taxon>
        <taxon>Sphagnophytina</taxon>
        <taxon>Sphagnopsida</taxon>
        <taxon>Sphagnales</taxon>
        <taxon>Sphagnaceae</taxon>
        <taxon>Sphagnum</taxon>
    </lineage>
</organism>
<dbReference type="PANTHER" id="PTHR46691:SF1">
    <property type="entry name" value="AT-RICH INTERACTIVE DOMAIN-CONTAINING PROTEIN 2"/>
    <property type="match status" value="1"/>
</dbReference>
<name>A0ABP0WA78_9BRYO</name>
<dbReference type="InterPro" id="IPR001606">
    <property type="entry name" value="ARID_dom"/>
</dbReference>
<feature type="region of interest" description="Disordered" evidence="3">
    <location>
        <begin position="13"/>
        <end position="58"/>
    </location>
</feature>
<dbReference type="PROSITE" id="PS51011">
    <property type="entry name" value="ARID"/>
    <property type="match status" value="1"/>
</dbReference>
<evidence type="ECO:0000259" key="5">
    <source>
        <dbReference type="PROSITE" id="PS51011"/>
    </source>
</evidence>
<sequence>MQKAPVKVVASAAAVGGGGGPGRGAPLQQNGNSNCSDVITTTPSSSSSPGGGGDGELMMALGDVVENNTTTTTTTTTSTVSVLSSSVYPPPLATHQDVVASKELFLDTLDKFHNALGTRLHVIPKIGGKVLDLHFLYVEVTSRGGSQQVIKDRKWKELTVAFNFPHTTSSAAYVLRKYYIGILHHYEQVYFFQIQGPLVPPPTLALSGSLEPPHQMAHPLSDAGPEAGKIGQENILPALTLSESLVPPPNPSVSIGHVVTGAIEGKFEHGYLISIMMGTEKLRGVLYHLPPGQRGLQHADLPNCVGAFGAEPQVPSREIPIVKSSGRKHRKRKKDPNAPRANRSGYNFYFGEQHLKLKALHPNKERELSRMIGEAWNRLTDEEKLPYQEQAVKDKERFQKEMQEYQESLKIYDEVTPADSLAVHKLNGGKEENQLEETLDDIRDQQLEIMVAKLEEAFGDLPHDPNSSSAAVSDHEYSPLHDLPESTHVTP</sequence>
<keyword evidence="7" id="KW-1185">Reference proteome</keyword>
<gene>
    <name evidence="6" type="ORF">CSSPJE1EN1_LOCUS8862</name>
</gene>
<dbReference type="InterPro" id="IPR036910">
    <property type="entry name" value="HMG_box_dom_sf"/>
</dbReference>
<keyword evidence="1" id="KW-0238">DNA-binding</keyword>
<feature type="region of interest" description="Disordered" evidence="3">
    <location>
        <begin position="321"/>
        <end position="345"/>
    </location>
</feature>
<keyword evidence="2" id="KW-0175">Coiled coil</keyword>
<feature type="compositionally biased region" description="Basic and acidic residues" evidence="3">
    <location>
        <begin position="473"/>
        <end position="485"/>
    </location>
</feature>
<dbReference type="SMART" id="SM00398">
    <property type="entry name" value="HMG"/>
    <property type="match status" value="1"/>
</dbReference>
<dbReference type="EMBL" id="OZ020110">
    <property type="protein sequence ID" value="CAK9263384.1"/>
    <property type="molecule type" value="Genomic_DNA"/>
</dbReference>
<dbReference type="Proteomes" id="UP001497444">
    <property type="component" value="Chromosome 15"/>
</dbReference>
<dbReference type="SMART" id="SM01014">
    <property type="entry name" value="ARID"/>
    <property type="match status" value="1"/>
</dbReference>
<feature type="compositionally biased region" description="Basic residues" evidence="3">
    <location>
        <begin position="325"/>
        <end position="334"/>
    </location>
</feature>
<evidence type="ECO:0000256" key="1">
    <source>
        <dbReference type="PROSITE-ProRule" id="PRU00267"/>
    </source>
</evidence>
<dbReference type="PANTHER" id="PTHR46691">
    <property type="entry name" value="HIGH MOBILITY GROUP B PROTEIN 9"/>
    <property type="match status" value="1"/>
</dbReference>
<evidence type="ECO:0000313" key="7">
    <source>
        <dbReference type="Proteomes" id="UP001497444"/>
    </source>
</evidence>
<accession>A0ABP0WA78</accession>
<feature type="coiled-coil region" evidence="2">
    <location>
        <begin position="388"/>
        <end position="415"/>
    </location>
</feature>
<dbReference type="CDD" id="cd22009">
    <property type="entry name" value="HMG-box_AtHMGB9-like"/>
    <property type="match status" value="1"/>
</dbReference>
<evidence type="ECO:0000259" key="4">
    <source>
        <dbReference type="PROSITE" id="PS50118"/>
    </source>
</evidence>
<dbReference type="Pfam" id="PF01388">
    <property type="entry name" value="ARID"/>
    <property type="match status" value="1"/>
</dbReference>
<evidence type="ECO:0000256" key="2">
    <source>
        <dbReference type="SAM" id="Coils"/>
    </source>
</evidence>
<dbReference type="Pfam" id="PF00505">
    <property type="entry name" value="HMG_box"/>
    <property type="match status" value="1"/>
</dbReference>
<dbReference type="InterPro" id="IPR009071">
    <property type="entry name" value="HMG_box_dom"/>
</dbReference>
<dbReference type="CDD" id="cd16872">
    <property type="entry name" value="ARID_HMGB9-like"/>
    <property type="match status" value="1"/>
</dbReference>
<proteinExistence type="predicted"/>
<evidence type="ECO:0000256" key="3">
    <source>
        <dbReference type="SAM" id="MobiDB-lite"/>
    </source>
</evidence>
<feature type="domain" description="ARID" evidence="5">
    <location>
        <begin position="99"/>
        <end position="191"/>
    </location>
</feature>
<evidence type="ECO:0000313" key="6">
    <source>
        <dbReference type="EMBL" id="CAK9263384.1"/>
    </source>
</evidence>
<dbReference type="InterPro" id="IPR045303">
    <property type="entry name" value="ARID_HMGB9-like"/>
</dbReference>
<feature type="DNA-binding region" description="HMG box" evidence="1">
    <location>
        <begin position="339"/>
        <end position="406"/>
    </location>
</feature>
<dbReference type="SUPFAM" id="SSF46774">
    <property type="entry name" value="ARID-like"/>
    <property type="match status" value="1"/>
</dbReference>
<dbReference type="Gene3D" id="1.10.30.10">
    <property type="entry name" value="High mobility group box domain"/>
    <property type="match status" value="1"/>
</dbReference>
<keyword evidence="1" id="KW-0539">Nucleus</keyword>